<dbReference type="AlphaFoldDB" id="A0A5J5FBG6"/>
<reference evidence="2 3" key="1">
    <citation type="submission" date="2019-09" db="EMBL/GenBank/DDBJ databases">
        <title>Draft genome of the ectomycorrhizal ascomycete Sphaerosporella brunnea.</title>
        <authorList>
            <consortium name="DOE Joint Genome Institute"/>
            <person name="Benucci G.M."/>
            <person name="Marozzi G."/>
            <person name="Antonielli L."/>
            <person name="Sanchez S."/>
            <person name="Marco P."/>
            <person name="Wang X."/>
            <person name="Falini L.B."/>
            <person name="Barry K."/>
            <person name="Haridas S."/>
            <person name="Lipzen A."/>
            <person name="Labutti K."/>
            <person name="Grigoriev I.V."/>
            <person name="Murat C."/>
            <person name="Martin F."/>
            <person name="Albertini E."/>
            <person name="Donnini D."/>
            <person name="Bonito G."/>
        </authorList>
    </citation>
    <scope>NUCLEOTIDE SEQUENCE [LARGE SCALE GENOMIC DNA]</scope>
    <source>
        <strain evidence="2 3">Sb_GMNB300</strain>
    </source>
</reference>
<dbReference type="Proteomes" id="UP000326924">
    <property type="component" value="Unassembled WGS sequence"/>
</dbReference>
<organism evidence="2 3">
    <name type="scientific">Sphaerosporella brunnea</name>
    <dbReference type="NCBI Taxonomy" id="1250544"/>
    <lineage>
        <taxon>Eukaryota</taxon>
        <taxon>Fungi</taxon>
        <taxon>Dikarya</taxon>
        <taxon>Ascomycota</taxon>
        <taxon>Pezizomycotina</taxon>
        <taxon>Pezizomycetes</taxon>
        <taxon>Pezizales</taxon>
        <taxon>Pyronemataceae</taxon>
        <taxon>Sphaerosporella</taxon>
    </lineage>
</organism>
<evidence type="ECO:0000313" key="2">
    <source>
        <dbReference type="EMBL" id="KAA8914725.1"/>
    </source>
</evidence>
<proteinExistence type="predicted"/>
<feature type="compositionally biased region" description="Acidic residues" evidence="1">
    <location>
        <begin position="133"/>
        <end position="150"/>
    </location>
</feature>
<evidence type="ECO:0000256" key="1">
    <source>
        <dbReference type="SAM" id="MobiDB-lite"/>
    </source>
</evidence>
<dbReference type="InParanoid" id="A0A5J5FBG6"/>
<feature type="region of interest" description="Disordered" evidence="1">
    <location>
        <begin position="120"/>
        <end position="174"/>
    </location>
</feature>
<sequence length="174" mass="19688">MFAVRLAPNTLPYPQHPASVTQWMAAVEHIWVAAARGFFGHEVPPRMRFRQDVNLVVVLALYMHAVNAGRPTPRSINFRFSTEVADTQSDWRATGCTDGGHTPAWRGRLLDVRFAPDDERRQLVPAPEIPGVGEEEEEEIGQHEVEDDERGEARQAQEQKWARVSGPKRIQISK</sequence>
<feature type="compositionally biased region" description="Basic and acidic residues" evidence="1">
    <location>
        <begin position="151"/>
        <end position="161"/>
    </location>
</feature>
<dbReference type="EMBL" id="VXIS01000003">
    <property type="protein sequence ID" value="KAA8914725.1"/>
    <property type="molecule type" value="Genomic_DNA"/>
</dbReference>
<evidence type="ECO:0000313" key="3">
    <source>
        <dbReference type="Proteomes" id="UP000326924"/>
    </source>
</evidence>
<gene>
    <name evidence="2" type="ORF">FN846DRAFT_901795</name>
</gene>
<protein>
    <submittedName>
        <fullName evidence="2">Uncharacterized protein</fullName>
    </submittedName>
</protein>
<name>A0A5J5FBG6_9PEZI</name>
<keyword evidence="3" id="KW-1185">Reference proteome</keyword>
<accession>A0A5J5FBG6</accession>
<comment type="caution">
    <text evidence="2">The sequence shown here is derived from an EMBL/GenBank/DDBJ whole genome shotgun (WGS) entry which is preliminary data.</text>
</comment>